<dbReference type="InterPro" id="IPR011234">
    <property type="entry name" value="Fumarylacetoacetase-like_C"/>
</dbReference>
<evidence type="ECO:0000256" key="1">
    <source>
        <dbReference type="ARBA" id="ARBA00010211"/>
    </source>
</evidence>
<dbReference type="RefSeq" id="XP_028478435.1">
    <property type="nucleotide sequence ID" value="XM_028621983.1"/>
</dbReference>
<dbReference type="EMBL" id="RSCE01000003">
    <property type="protein sequence ID" value="RSH84987.1"/>
    <property type="molecule type" value="Genomic_DNA"/>
</dbReference>
<dbReference type="GO" id="GO:0046872">
    <property type="term" value="F:metal ion binding"/>
    <property type="evidence" value="ECO:0007669"/>
    <property type="project" value="UniProtKB-KW"/>
</dbReference>
<dbReference type="PANTHER" id="PTHR11820">
    <property type="entry name" value="ACYLPYRUVASE"/>
    <property type="match status" value="1"/>
</dbReference>
<comment type="similarity">
    <text evidence="1">Belongs to the FAH family.</text>
</comment>
<comment type="caution">
    <text evidence="4">The sequence shown here is derived from an EMBL/GenBank/DDBJ whole genome shotgun (WGS) entry which is preliminary data.</text>
</comment>
<dbReference type="Proteomes" id="UP000279236">
    <property type="component" value="Unassembled WGS sequence"/>
</dbReference>
<evidence type="ECO:0000313" key="4">
    <source>
        <dbReference type="EMBL" id="RSH84987.1"/>
    </source>
</evidence>
<dbReference type="PANTHER" id="PTHR11820:SF7">
    <property type="entry name" value="ACYLPYRUVASE FAHD1, MITOCHONDRIAL"/>
    <property type="match status" value="1"/>
</dbReference>
<accession>A0A427Y1M5</accession>
<dbReference type="GO" id="GO:0018773">
    <property type="term" value="F:acetylpyruvate hydrolase activity"/>
    <property type="evidence" value="ECO:0007669"/>
    <property type="project" value="TreeGrafter"/>
</dbReference>
<name>A0A427Y1M5_9TREE</name>
<proteinExistence type="inferred from homology"/>
<feature type="domain" description="Fumarylacetoacetase-like C-terminal" evidence="3">
    <location>
        <begin position="77"/>
        <end position="287"/>
    </location>
</feature>
<dbReference type="InterPro" id="IPR036663">
    <property type="entry name" value="Fumarylacetoacetase_C_sf"/>
</dbReference>
<dbReference type="FunFam" id="3.90.850.10:FF:000002">
    <property type="entry name" value="2-hydroxyhepta-2,4-diene-1,7-dioate isomerase"/>
    <property type="match status" value="1"/>
</dbReference>
<dbReference type="Gene3D" id="3.90.850.10">
    <property type="entry name" value="Fumarylacetoacetase-like, C-terminal domain"/>
    <property type="match status" value="1"/>
</dbReference>
<gene>
    <name evidence="4" type="ORF">EHS24_006562</name>
</gene>
<evidence type="ECO:0000259" key="3">
    <source>
        <dbReference type="Pfam" id="PF01557"/>
    </source>
</evidence>
<dbReference type="OrthoDB" id="411064at2759"/>
<keyword evidence="5" id="KW-1185">Reference proteome</keyword>
<dbReference type="GO" id="GO:0050163">
    <property type="term" value="F:oxaloacetate tautomerase activity"/>
    <property type="evidence" value="ECO:0007669"/>
    <property type="project" value="UniProtKB-ARBA"/>
</dbReference>
<dbReference type="GO" id="GO:0006107">
    <property type="term" value="P:oxaloacetate metabolic process"/>
    <property type="evidence" value="ECO:0007669"/>
    <property type="project" value="UniProtKB-ARBA"/>
</dbReference>
<dbReference type="GeneID" id="39591105"/>
<keyword evidence="2" id="KW-0479">Metal-binding</keyword>
<dbReference type="STRING" id="105984.A0A427Y1M5"/>
<dbReference type="AlphaFoldDB" id="A0A427Y1M5"/>
<evidence type="ECO:0000313" key="5">
    <source>
        <dbReference type="Proteomes" id="UP000279236"/>
    </source>
</evidence>
<sequence length="290" mass="30908">MASYARLIRFVPKGSTTTLIGEPVDANLDVGVASYEGKPIEVNVFSGSSVLSPGEKTGKTETVDRILSPIAMSETGTIRCIGLNYLSHAEEVHMAVPTVPTVFMKPAQALADPFPAPTIIPKSFVKDNAADYESELVLVIGKDAKNVSEEDALEYLAGYTACNDVSSREAQFATTQWSYSKSFDGACPIGPAFVPKEAVKDLKEVTIEGILNGQTVQKSKMDDLIFGVPKIISFLSQGSTLPKGTIIITGTPAGVGWGANPRRLLKDGGEFRVSISHGVGTLINKIVEEK</sequence>
<protein>
    <recommendedName>
        <fullName evidence="3">Fumarylacetoacetase-like C-terminal domain-containing protein</fullName>
    </recommendedName>
</protein>
<reference evidence="4 5" key="1">
    <citation type="submission" date="2018-11" db="EMBL/GenBank/DDBJ databases">
        <title>Genome sequence of Apiotrichum porosum DSM 27194.</title>
        <authorList>
            <person name="Aliyu H."/>
            <person name="Gorte O."/>
            <person name="Ochsenreither K."/>
        </authorList>
    </citation>
    <scope>NUCLEOTIDE SEQUENCE [LARGE SCALE GENOMIC DNA]</scope>
    <source>
        <strain evidence="4 5">DSM 27194</strain>
    </source>
</reference>
<organism evidence="4 5">
    <name type="scientific">Apiotrichum porosum</name>
    <dbReference type="NCBI Taxonomy" id="105984"/>
    <lineage>
        <taxon>Eukaryota</taxon>
        <taxon>Fungi</taxon>
        <taxon>Dikarya</taxon>
        <taxon>Basidiomycota</taxon>
        <taxon>Agaricomycotina</taxon>
        <taxon>Tremellomycetes</taxon>
        <taxon>Trichosporonales</taxon>
        <taxon>Trichosporonaceae</taxon>
        <taxon>Apiotrichum</taxon>
    </lineage>
</organism>
<dbReference type="Pfam" id="PF01557">
    <property type="entry name" value="FAA_hydrolase"/>
    <property type="match status" value="1"/>
</dbReference>
<evidence type="ECO:0000256" key="2">
    <source>
        <dbReference type="ARBA" id="ARBA00022723"/>
    </source>
</evidence>
<dbReference type="SUPFAM" id="SSF56529">
    <property type="entry name" value="FAH"/>
    <property type="match status" value="1"/>
</dbReference>